<keyword evidence="2" id="KW-1185">Reference proteome</keyword>
<evidence type="ECO:0000313" key="2">
    <source>
        <dbReference type="Proteomes" id="UP000246058"/>
    </source>
</evidence>
<reference evidence="1 2" key="1">
    <citation type="submission" date="2018-05" db="EMBL/GenBank/DDBJ databases">
        <title>Complete Genome Sequence of Methylobacterium sp. 17Sr1-43.</title>
        <authorList>
            <person name="Srinivasan S."/>
        </authorList>
    </citation>
    <scope>NUCLEOTIDE SEQUENCE [LARGE SCALE GENOMIC DNA]</scope>
    <source>
        <strain evidence="1 2">17Sr1-43</strain>
    </source>
</reference>
<dbReference type="Proteomes" id="UP000246058">
    <property type="component" value="Chromosome"/>
</dbReference>
<dbReference type="KEGG" id="meti:DK427_17745"/>
<organism evidence="1 2">
    <name type="scientific">Methylobacterium radiodurans</name>
    <dbReference type="NCBI Taxonomy" id="2202828"/>
    <lineage>
        <taxon>Bacteria</taxon>
        <taxon>Pseudomonadati</taxon>
        <taxon>Pseudomonadota</taxon>
        <taxon>Alphaproteobacteria</taxon>
        <taxon>Hyphomicrobiales</taxon>
        <taxon>Methylobacteriaceae</taxon>
        <taxon>Methylobacterium</taxon>
    </lineage>
</organism>
<dbReference type="EMBL" id="CP029551">
    <property type="protein sequence ID" value="AWN37339.1"/>
    <property type="molecule type" value="Genomic_DNA"/>
</dbReference>
<gene>
    <name evidence="1" type="ORF">DK427_17745</name>
</gene>
<protein>
    <submittedName>
        <fullName evidence="1">Uncharacterized protein</fullName>
    </submittedName>
</protein>
<dbReference type="OrthoDB" id="8407036at2"/>
<dbReference type="RefSeq" id="WP_109952418.1">
    <property type="nucleotide sequence ID" value="NZ_CP029551.1"/>
</dbReference>
<sequence>MAGNTQGLSDKALSIFAFAAYHRLLSGERVSSVIRKDGAGHEADPEGVAELERRGLATASETGIDLSEEAQAFTETLVEAMRRTAGA</sequence>
<dbReference type="AlphaFoldDB" id="A0A2U8VU75"/>
<name>A0A2U8VU75_9HYPH</name>
<proteinExistence type="predicted"/>
<accession>A0A2U8VU75</accession>
<evidence type="ECO:0000313" key="1">
    <source>
        <dbReference type="EMBL" id="AWN37339.1"/>
    </source>
</evidence>